<protein>
    <submittedName>
        <fullName evidence="1">Uncharacterized protein</fullName>
    </submittedName>
</protein>
<gene>
    <name evidence="1" type="ORF">HX788_00360</name>
</gene>
<name>A0A7Y8E0C5_9PSED</name>
<accession>A0A7Y8E0C5</accession>
<comment type="caution">
    <text evidence="1">The sequence shown here is derived from an EMBL/GenBank/DDBJ whole genome shotgun (WGS) entry which is preliminary data.</text>
</comment>
<dbReference type="Proteomes" id="UP000563268">
    <property type="component" value="Unassembled WGS sequence"/>
</dbReference>
<dbReference type="RefSeq" id="WP_032865418.1">
    <property type="nucleotide sequence ID" value="NZ_JACARM010000001.1"/>
</dbReference>
<evidence type="ECO:0000313" key="2">
    <source>
        <dbReference type="Proteomes" id="UP000563268"/>
    </source>
</evidence>
<evidence type="ECO:0000313" key="1">
    <source>
        <dbReference type="EMBL" id="NWE05528.1"/>
    </source>
</evidence>
<dbReference type="AlphaFoldDB" id="A0A7Y8E0C5"/>
<sequence length="66" mass="7464">MKVKVGRTFLRANLSLSRKTRALKLYVANSYRQLLEVIQVLTAYPQAVAELSALARIERSQAFTLP</sequence>
<reference evidence="1 2" key="1">
    <citation type="submission" date="2020-04" db="EMBL/GenBank/DDBJ databases">
        <title>Molecular characterization of pseudomonads from Agaricus bisporus reveal novel blotch 2 pathogens in Western Europe.</title>
        <authorList>
            <person name="Taparia T."/>
            <person name="Krijger M."/>
            <person name="Haynes E."/>
            <person name="Elpinstone J.G."/>
            <person name="Noble R."/>
            <person name="Van Der Wolf J."/>
        </authorList>
    </citation>
    <scope>NUCLEOTIDE SEQUENCE [LARGE SCALE GENOMIC DNA]</scope>
    <source>
        <strain evidence="1 2">K7002</strain>
    </source>
</reference>
<dbReference type="EMBL" id="JACARM010000001">
    <property type="protein sequence ID" value="NWE05528.1"/>
    <property type="molecule type" value="Genomic_DNA"/>
</dbReference>
<organism evidence="1 2">
    <name type="scientific">Pseudomonas edaphica</name>
    <dbReference type="NCBI Taxonomy" id="2006980"/>
    <lineage>
        <taxon>Bacteria</taxon>
        <taxon>Pseudomonadati</taxon>
        <taxon>Pseudomonadota</taxon>
        <taxon>Gammaproteobacteria</taxon>
        <taxon>Pseudomonadales</taxon>
        <taxon>Pseudomonadaceae</taxon>
        <taxon>Pseudomonas</taxon>
    </lineage>
</organism>
<proteinExistence type="predicted"/>